<gene>
    <name evidence="2" type="ORF">IU514_12625</name>
</gene>
<dbReference type="InterPro" id="IPR007332">
    <property type="entry name" value="DUF411"/>
</dbReference>
<keyword evidence="1" id="KW-0732">Signal</keyword>
<name>A0ABS0B766_9GAMM</name>
<dbReference type="EMBL" id="JADLZT010000006">
    <property type="protein sequence ID" value="MBF6024871.1"/>
    <property type="molecule type" value="Genomic_DNA"/>
</dbReference>
<comment type="caution">
    <text evidence="2">The sequence shown here is derived from an EMBL/GenBank/DDBJ whole genome shotgun (WGS) entry which is preliminary data.</text>
</comment>
<evidence type="ECO:0000313" key="2">
    <source>
        <dbReference type="EMBL" id="MBF6024871.1"/>
    </source>
</evidence>
<dbReference type="PROSITE" id="PS51257">
    <property type="entry name" value="PROKAR_LIPOPROTEIN"/>
    <property type="match status" value="1"/>
</dbReference>
<dbReference type="Proteomes" id="UP001429984">
    <property type="component" value="Unassembled WGS sequence"/>
</dbReference>
<evidence type="ECO:0000256" key="1">
    <source>
        <dbReference type="SAM" id="SignalP"/>
    </source>
</evidence>
<dbReference type="Pfam" id="PF04214">
    <property type="entry name" value="DUF411"/>
    <property type="match status" value="1"/>
</dbReference>
<feature type="chain" id="PRO_5046265699" evidence="1">
    <location>
        <begin position="24"/>
        <end position="183"/>
    </location>
</feature>
<accession>A0ABS0B766</accession>
<reference evidence="2 3" key="1">
    <citation type="submission" date="2020-11" db="EMBL/GenBank/DDBJ databases">
        <title>Draft Genome Sequence and Secondary Metabolite Biosynthetic Potential of the Lysobacter niastensis Type strain DSM 18481.</title>
        <authorList>
            <person name="Turrini P."/>
            <person name="Artuso I."/>
            <person name="Tescari M."/>
            <person name="Lugli G.A."/>
            <person name="Frangipani E."/>
            <person name="Ventura M."/>
            <person name="Visca P."/>
        </authorList>
    </citation>
    <scope>NUCLEOTIDE SEQUENCE [LARGE SCALE GENOMIC DNA]</scope>
    <source>
        <strain evidence="2 3">DSM 18481</strain>
    </source>
</reference>
<protein>
    <submittedName>
        <fullName evidence="2">DUF411 domain-containing protein</fullName>
    </submittedName>
</protein>
<organism evidence="2 3">
    <name type="scientific">Lysobacter niastensis</name>
    <dbReference type="NCBI Taxonomy" id="380629"/>
    <lineage>
        <taxon>Bacteria</taxon>
        <taxon>Pseudomonadati</taxon>
        <taxon>Pseudomonadota</taxon>
        <taxon>Gammaproteobacteria</taxon>
        <taxon>Lysobacterales</taxon>
        <taxon>Lysobacteraceae</taxon>
        <taxon>Lysobacter</taxon>
    </lineage>
</organism>
<evidence type="ECO:0000313" key="3">
    <source>
        <dbReference type="Proteomes" id="UP001429984"/>
    </source>
</evidence>
<keyword evidence="3" id="KW-1185">Reference proteome</keyword>
<proteinExistence type="predicted"/>
<sequence>MKNRILFALTLAPAIALSACARAPEPSEQPRADVSQASKTVPAMRAEAPAAVIAAAELPLAVVHKSPTCGCCGLWVEHLQKAGFRVEVRNADDLNPVKERAGVPYGKGSCHTAEIGGYFVEGHVPVEDIKRLLAEKPDAKGLVLPGMPLGSPGMEVPSGEVQPYTVELVQRDGTTVAYAEHDR</sequence>
<feature type="signal peptide" evidence="1">
    <location>
        <begin position="1"/>
        <end position="23"/>
    </location>
</feature>